<sequence>MNAIMWDEESIFPEKIENFKKFLKKYLKLNNCTTLLENKPFHYDPERDEFLNRDIQEYYHLWSMV</sequence>
<dbReference type="Proteomes" id="UP000281084">
    <property type="component" value="Unassembled WGS sequence"/>
</dbReference>
<comment type="caution">
    <text evidence="1">The sequence shown here is derived from an EMBL/GenBank/DDBJ whole genome shotgun (WGS) entry which is preliminary data.</text>
</comment>
<evidence type="ECO:0000313" key="2">
    <source>
        <dbReference type="Proteomes" id="UP000281084"/>
    </source>
</evidence>
<dbReference type="AlphaFoldDB" id="A0A3A8G2V5"/>
<protein>
    <submittedName>
        <fullName evidence="1">Uncharacterized protein</fullName>
    </submittedName>
</protein>
<proteinExistence type="predicted"/>
<organism evidence="1 2">
    <name type="scientific">Acinetobacter cumulans</name>
    <dbReference type="NCBI Taxonomy" id="2136182"/>
    <lineage>
        <taxon>Bacteria</taxon>
        <taxon>Pseudomonadati</taxon>
        <taxon>Pseudomonadota</taxon>
        <taxon>Gammaproteobacteria</taxon>
        <taxon>Moraxellales</taxon>
        <taxon>Moraxellaceae</taxon>
        <taxon>Acinetobacter</taxon>
    </lineage>
</organism>
<reference evidence="1 2" key="1">
    <citation type="submission" date="2018-09" db="EMBL/GenBank/DDBJ databases">
        <title>The draft genome of Acinetobacter spp. strains.</title>
        <authorList>
            <person name="Qin J."/>
            <person name="Feng Y."/>
            <person name="Zong Z."/>
        </authorList>
    </citation>
    <scope>NUCLEOTIDE SEQUENCE [LARGE SCALE GENOMIC DNA]</scope>
    <source>
        <strain evidence="1 2">WCHAc060002</strain>
    </source>
</reference>
<name>A0A3A8G2V5_9GAMM</name>
<dbReference type="EMBL" id="RAXZ01000023">
    <property type="protein sequence ID" value="RKG49600.1"/>
    <property type="molecule type" value="Genomic_DNA"/>
</dbReference>
<evidence type="ECO:0000313" key="1">
    <source>
        <dbReference type="EMBL" id="RKG49600.1"/>
    </source>
</evidence>
<dbReference type="RefSeq" id="WP_117008047.1">
    <property type="nucleotide sequence ID" value="NZ_RAXW01000027.1"/>
</dbReference>
<accession>A0A3A8G2V5</accession>
<gene>
    <name evidence="1" type="ORF">D7V64_13675</name>
</gene>